<evidence type="ECO:0000256" key="1">
    <source>
        <dbReference type="SAM" id="MobiDB-lite"/>
    </source>
</evidence>
<dbReference type="OrthoDB" id="418169at2759"/>
<dbReference type="InterPro" id="IPR036322">
    <property type="entry name" value="WD40_repeat_dom_sf"/>
</dbReference>
<accession>A0A9P4S4F5</accession>
<reference evidence="3" key="1">
    <citation type="journal article" date="2020" name="Stud. Mycol.">
        <title>101 Dothideomycetes genomes: a test case for predicting lifestyles and emergence of pathogens.</title>
        <authorList>
            <person name="Haridas S."/>
            <person name="Albert R."/>
            <person name="Binder M."/>
            <person name="Bloem J."/>
            <person name="Labutti K."/>
            <person name="Salamov A."/>
            <person name="Andreopoulos B."/>
            <person name="Baker S."/>
            <person name="Barry K."/>
            <person name="Bills G."/>
            <person name="Bluhm B."/>
            <person name="Cannon C."/>
            <person name="Castanera R."/>
            <person name="Culley D."/>
            <person name="Daum C."/>
            <person name="Ezra D."/>
            <person name="Gonzalez J."/>
            <person name="Henrissat B."/>
            <person name="Kuo A."/>
            <person name="Liang C."/>
            <person name="Lipzen A."/>
            <person name="Lutzoni F."/>
            <person name="Magnuson J."/>
            <person name="Mondo S."/>
            <person name="Nolan M."/>
            <person name="Ohm R."/>
            <person name="Pangilinan J."/>
            <person name="Park H.-J."/>
            <person name="Ramirez L."/>
            <person name="Alfaro M."/>
            <person name="Sun H."/>
            <person name="Tritt A."/>
            <person name="Yoshinaga Y."/>
            <person name="Zwiers L.-H."/>
            <person name="Turgeon B."/>
            <person name="Goodwin S."/>
            <person name="Spatafora J."/>
            <person name="Crous P."/>
            <person name="Grigoriev I."/>
        </authorList>
    </citation>
    <scope>NUCLEOTIDE SEQUENCE</scope>
    <source>
        <strain evidence="3">CBS 101060</strain>
    </source>
</reference>
<dbReference type="AlphaFoldDB" id="A0A9P4S4F5"/>
<name>A0A9P4S4F5_9PEZI</name>
<comment type="caution">
    <text evidence="3">The sequence shown here is derived from an EMBL/GenBank/DDBJ whole genome shotgun (WGS) entry which is preliminary data.</text>
</comment>
<evidence type="ECO:0000259" key="2">
    <source>
        <dbReference type="Pfam" id="PF10313"/>
    </source>
</evidence>
<dbReference type="SUPFAM" id="SSF50978">
    <property type="entry name" value="WD40 repeat-like"/>
    <property type="match status" value="1"/>
</dbReference>
<dbReference type="EMBL" id="MU006105">
    <property type="protein sequence ID" value="KAF2836048.1"/>
    <property type="molecule type" value="Genomic_DNA"/>
</dbReference>
<gene>
    <name evidence="3" type="ORF">M501DRAFT_997274</name>
</gene>
<evidence type="ECO:0000313" key="3">
    <source>
        <dbReference type="EMBL" id="KAF2836048.1"/>
    </source>
</evidence>
<dbReference type="InterPro" id="IPR019417">
    <property type="entry name" value="DUF2415"/>
</dbReference>
<sequence>MLPLDLGTSNRTTSSLHSRISPLVQVERIGEDIVNSISIHKLPGDREGTPDEVVAILTNNDKTVRIYSLTQSKETEVLELPFPMNHATISPNGRLLVAVGDYQQAYFYERGKTIRLSSSKSVDVGHAWSLIQVIQLHVPPPTSVTGYFTTAWSPSGSLCAVASECGYITIFDTDMLSNVETGEEAIVQIVKSSRADTQYGPGSVRTMCFAPRPLDLLIWSEDQGRICISDLRTGLKTKQVIILDPEEEGVERVEVSESPADSIRDPQLPLSEEADFIRRYQRALNAGGNDAATAVATDYIERFGGRVPGRHTVDMSRATPLVPPGPPGVVEMDDDPNGLTSQERQILEAIRVTRERDHDRIRRAMPRSVNYIYGDNRPAQNSNTPPLNTEAVTTARPEPSGPLPPSLREYLTERAQQAISRAANPPPAPSSRAFHDRRAALQARTGADPVPPHGRSADGIPITTTTSLDAWRTIEAAMRRPPTTTSSPLARDWGFLPETNNIFARARALEQETAAALAAANATANITANATSNATANATTNATGLATANATANAALEPATLRRIQRYARAHERGASHEVSLLRRAPAVGSRRIWLPQAGLRTAGLAMSEDGRSLYAGTEEGIFVIGVDICRRKVMPAVEMR</sequence>
<evidence type="ECO:0000313" key="4">
    <source>
        <dbReference type="Proteomes" id="UP000799429"/>
    </source>
</evidence>
<dbReference type="Pfam" id="PF10313">
    <property type="entry name" value="DUF2415"/>
    <property type="match status" value="1"/>
</dbReference>
<keyword evidence="4" id="KW-1185">Reference proteome</keyword>
<dbReference type="Proteomes" id="UP000799429">
    <property type="component" value="Unassembled WGS sequence"/>
</dbReference>
<proteinExistence type="predicted"/>
<dbReference type="Gene3D" id="2.130.10.10">
    <property type="entry name" value="YVTN repeat-like/Quinoprotein amine dehydrogenase"/>
    <property type="match status" value="1"/>
</dbReference>
<organism evidence="3 4">
    <name type="scientific">Patellaria atrata CBS 101060</name>
    <dbReference type="NCBI Taxonomy" id="1346257"/>
    <lineage>
        <taxon>Eukaryota</taxon>
        <taxon>Fungi</taxon>
        <taxon>Dikarya</taxon>
        <taxon>Ascomycota</taxon>
        <taxon>Pezizomycotina</taxon>
        <taxon>Dothideomycetes</taxon>
        <taxon>Dothideomycetes incertae sedis</taxon>
        <taxon>Patellariales</taxon>
        <taxon>Patellariaceae</taxon>
        <taxon>Patellaria</taxon>
    </lineage>
</organism>
<feature type="region of interest" description="Disordered" evidence="1">
    <location>
        <begin position="372"/>
        <end position="404"/>
    </location>
</feature>
<feature type="domain" description="DUF2415" evidence="2">
    <location>
        <begin position="202"/>
        <end position="241"/>
    </location>
</feature>
<feature type="compositionally biased region" description="Polar residues" evidence="1">
    <location>
        <begin position="378"/>
        <end position="392"/>
    </location>
</feature>
<dbReference type="InterPro" id="IPR015943">
    <property type="entry name" value="WD40/YVTN_repeat-like_dom_sf"/>
</dbReference>
<dbReference type="PANTHER" id="PTHR43991">
    <property type="entry name" value="WD REPEAT PROTEIN (AFU_ORTHOLOGUE AFUA_8G05640)-RELATED"/>
    <property type="match status" value="1"/>
</dbReference>
<protein>
    <recommendedName>
        <fullName evidence="2">DUF2415 domain-containing protein</fullName>
    </recommendedName>
</protein>
<dbReference type="PANTHER" id="PTHR43991:SF9">
    <property type="entry name" value="DUF2415 DOMAIN-CONTAINING PROTEIN"/>
    <property type="match status" value="1"/>
</dbReference>